<reference evidence="1" key="1">
    <citation type="submission" date="2020-07" db="EMBL/GenBank/DDBJ databases">
        <title>Multicomponent nature underlies the extraordinary mechanical properties of spider dragline silk.</title>
        <authorList>
            <person name="Kono N."/>
            <person name="Nakamura H."/>
            <person name="Mori M."/>
            <person name="Yoshida Y."/>
            <person name="Ohtoshi R."/>
            <person name="Malay A.D."/>
            <person name="Moran D.A.P."/>
            <person name="Tomita M."/>
            <person name="Numata K."/>
            <person name="Arakawa K."/>
        </authorList>
    </citation>
    <scope>NUCLEOTIDE SEQUENCE</scope>
</reference>
<comment type="caution">
    <text evidence="1">The sequence shown here is derived from an EMBL/GenBank/DDBJ whole genome shotgun (WGS) entry which is preliminary data.</text>
</comment>
<organism evidence="1 2">
    <name type="scientific">Trichonephila clavata</name>
    <name type="common">Joro spider</name>
    <name type="synonym">Nephila clavata</name>
    <dbReference type="NCBI Taxonomy" id="2740835"/>
    <lineage>
        <taxon>Eukaryota</taxon>
        <taxon>Metazoa</taxon>
        <taxon>Ecdysozoa</taxon>
        <taxon>Arthropoda</taxon>
        <taxon>Chelicerata</taxon>
        <taxon>Arachnida</taxon>
        <taxon>Araneae</taxon>
        <taxon>Araneomorphae</taxon>
        <taxon>Entelegynae</taxon>
        <taxon>Araneoidea</taxon>
        <taxon>Nephilidae</taxon>
        <taxon>Trichonephila</taxon>
    </lineage>
</organism>
<name>A0A8X6GJN9_TRICU</name>
<dbReference type="OrthoDB" id="6500517at2759"/>
<sequence>MSILWYLSQNSCFLRSAIYVNLCAFHAYNAAHSRARNDIERQYGVWEKRFFYIDTPFRCSLETAQTVIVATAVLHNLALSLGDYEDPLPLQQDDTLVKHSQEHGGITKRNAIVANFFN</sequence>
<protein>
    <submittedName>
        <fullName evidence="1">Nuclease HARBI1</fullName>
    </submittedName>
</protein>
<accession>A0A8X6GJN9</accession>
<evidence type="ECO:0000313" key="2">
    <source>
        <dbReference type="Proteomes" id="UP000887116"/>
    </source>
</evidence>
<keyword evidence="2" id="KW-1185">Reference proteome</keyword>
<evidence type="ECO:0000313" key="1">
    <source>
        <dbReference type="EMBL" id="GFR04454.1"/>
    </source>
</evidence>
<dbReference type="EMBL" id="BMAO01025714">
    <property type="protein sequence ID" value="GFR04454.1"/>
    <property type="molecule type" value="Genomic_DNA"/>
</dbReference>
<dbReference type="Proteomes" id="UP000887116">
    <property type="component" value="Unassembled WGS sequence"/>
</dbReference>
<gene>
    <name evidence="1" type="primary">HARBI1_10</name>
    <name evidence="1" type="ORF">TNCT_470841</name>
</gene>
<dbReference type="AlphaFoldDB" id="A0A8X6GJN9"/>
<proteinExistence type="predicted"/>